<organism evidence="2 3">
    <name type="scientific">Mollisia scopiformis</name>
    <name type="common">Conifer needle endophyte fungus</name>
    <name type="synonym">Phialocephala scopiformis</name>
    <dbReference type="NCBI Taxonomy" id="149040"/>
    <lineage>
        <taxon>Eukaryota</taxon>
        <taxon>Fungi</taxon>
        <taxon>Dikarya</taxon>
        <taxon>Ascomycota</taxon>
        <taxon>Pezizomycotina</taxon>
        <taxon>Leotiomycetes</taxon>
        <taxon>Helotiales</taxon>
        <taxon>Mollisiaceae</taxon>
        <taxon>Mollisia</taxon>
    </lineage>
</organism>
<sequence>MDYMKERKLQPMSPPPPIPDRSSKRINRKPAKLPRPQKQSHSPMKTYRYSSGFTNAPEAFPTENSSTSSLSFIDSPGTSPTHTSNVENLLSDAFARPLHQREPSGTTATSGLNSIFENASAQSPETPNTPLTSAEQRLALDQAHQPPMGPRSECFQYLVAPEPEEDHERFPFLSNPFKGKKAAQSNSSPEKVQNLGQKLVGKLKGAIEYLHHLDDELEEWTWQNYRKRFEKKKQAEARRASLERAKAIDHGHRALIKTHQEKEKARNKRAKVQLKAQNKELRESAKRRNKAAKGNARDTEVVEQEDQRISEDRQRLIGGRLAENNQYTETQVTEHEIVGTSSDDNFSESEGESFGDWDEDYTFIQGAEEYDPKHCGRAVGD</sequence>
<evidence type="ECO:0000313" key="2">
    <source>
        <dbReference type="EMBL" id="KUJ23856.1"/>
    </source>
</evidence>
<feature type="compositionally biased region" description="Basic and acidic residues" evidence="1">
    <location>
        <begin position="277"/>
        <end position="286"/>
    </location>
</feature>
<feature type="compositionally biased region" description="Acidic residues" evidence="1">
    <location>
        <begin position="345"/>
        <end position="356"/>
    </location>
</feature>
<feature type="compositionally biased region" description="Polar residues" evidence="1">
    <location>
        <begin position="103"/>
        <end position="135"/>
    </location>
</feature>
<feature type="compositionally biased region" description="Polar residues" evidence="1">
    <location>
        <begin position="37"/>
        <end position="54"/>
    </location>
</feature>
<accession>A0A194XUP1</accession>
<dbReference type="GeneID" id="28827730"/>
<gene>
    <name evidence="2" type="ORF">LY89DRAFT_712834</name>
</gene>
<dbReference type="KEGG" id="psco:LY89DRAFT_712834"/>
<feature type="region of interest" description="Disordered" evidence="1">
    <location>
        <begin position="1"/>
        <end position="192"/>
    </location>
</feature>
<keyword evidence="3" id="KW-1185">Reference proteome</keyword>
<dbReference type="Proteomes" id="UP000070700">
    <property type="component" value="Unassembled WGS sequence"/>
</dbReference>
<dbReference type="InParanoid" id="A0A194XUP1"/>
<dbReference type="AlphaFoldDB" id="A0A194XUP1"/>
<evidence type="ECO:0000256" key="1">
    <source>
        <dbReference type="SAM" id="MobiDB-lite"/>
    </source>
</evidence>
<feature type="compositionally biased region" description="Polar residues" evidence="1">
    <location>
        <begin position="62"/>
        <end position="88"/>
    </location>
</feature>
<feature type="compositionally biased region" description="Polar residues" evidence="1">
    <location>
        <begin position="183"/>
        <end position="192"/>
    </location>
</feature>
<feature type="region of interest" description="Disordered" evidence="1">
    <location>
        <begin position="259"/>
        <end position="356"/>
    </location>
</feature>
<dbReference type="RefSeq" id="XP_018078211.1">
    <property type="nucleotide sequence ID" value="XM_018218004.1"/>
</dbReference>
<name>A0A194XUP1_MOLSC</name>
<dbReference type="EMBL" id="KQ947404">
    <property type="protein sequence ID" value="KUJ23856.1"/>
    <property type="molecule type" value="Genomic_DNA"/>
</dbReference>
<reference evidence="2 3" key="1">
    <citation type="submission" date="2015-10" db="EMBL/GenBank/DDBJ databases">
        <title>Full genome of DAOMC 229536 Phialocephala scopiformis, a fungal endophyte of spruce producing the potent anti-insectan compound rugulosin.</title>
        <authorList>
            <consortium name="DOE Joint Genome Institute"/>
            <person name="Walker A.K."/>
            <person name="Frasz S.L."/>
            <person name="Seifert K.A."/>
            <person name="Miller J.D."/>
            <person name="Mondo S.J."/>
            <person name="Labutti K."/>
            <person name="Lipzen A."/>
            <person name="Dockter R."/>
            <person name="Kennedy M."/>
            <person name="Grigoriev I.V."/>
            <person name="Spatafora J.W."/>
        </authorList>
    </citation>
    <scope>NUCLEOTIDE SEQUENCE [LARGE SCALE GENOMIC DNA]</scope>
    <source>
        <strain evidence="2 3">CBS 120377</strain>
    </source>
</reference>
<feature type="compositionally biased region" description="Basic and acidic residues" evidence="1">
    <location>
        <begin position="295"/>
        <end position="315"/>
    </location>
</feature>
<proteinExistence type="predicted"/>
<evidence type="ECO:0000313" key="3">
    <source>
        <dbReference type="Proteomes" id="UP000070700"/>
    </source>
</evidence>
<protein>
    <submittedName>
        <fullName evidence="2">Uncharacterized protein</fullName>
    </submittedName>
</protein>